<dbReference type="Gene3D" id="2.70.170.10">
    <property type="entry name" value="Neurotransmitter-gated ion-channel ligand-binding domain"/>
    <property type="match status" value="1"/>
</dbReference>
<dbReference type="InterPro" id="IPR038050">
    <property type="entry name" value="Neuro_actylchol_rec"/>
</dbReference>
<feature type="non-terminal residue" evidence="14">
    <location>
        <position position="1"/>
    </location>
</feature>
<dbReference type="InterPro" id="IPR006028">
    <property type="entry name" value="GABAA/Glycine_rcpt"/>
</dbReference>
<dbReference type="GO" id="GO:0005886">
    <property type="term" value="C:plasma membrane"/>
    <property type="evidence" value="ECO:0007669"/>
    <property type="project" value="UniProtKB-SubCell"/>
</dbReference>
<dbReference type="Proteomes" id="UP001177023">
    <property type="component" value="Unassembled WGS sequence"/>
</dbReference>
<dbReference type="PRINTS" id="PR00252">
    <property type="entry name" value="NRIONCHANNEL"/>
</dbReference>
<feature type="transmembrane region" description="Helical" evidence="11">
    <location>
        <begin position="235"/>
        <end position="256"/>
    </location>
</feature>
<keyword evidence="3" id="KW-0813">Transport</keyword>
<keyword evidence="10" id="KW-0407">Ion channel</keyword>
<keyword evidence="8" id="KW-0406">Ion transport</keyword>
<evidence type="ECO:0000256" key="4">
    <source>
        <dbReference type="ARBA" id="ARBA00022475"/>
    </source>
</evidence>
<dbReference type="GO" id="GO:0005230">
    <property type="term" value="F:extracellular ligand-gated monoatomic ion channel activity"/>
    <property type="evidence" value="ECO:0007669"/>
    <property type="project" value="InterPro"/>
</dbReference>
<evidence type="ECO:0000256" key="7">
    <source>
        <dbReference type="ARBA" id="ARBA00022989"/>
    </source>
</evidence>
<dbReference type="Gene3D" id="1.20.58.390">
    <property type="entry name" value="Neurotransmitter-gated ion-channel transmembrane domain"/>
    <property type="match status" value="1"/>
</dbReference>
<dbReference type="InterPro" id="IPR006029">
    <property type="entry name" value="Neurotrans-gated_channel_TM"/>
</dbReference>
<dbReference type="PRINTS" id="PR00253">
    <property type="entry name" value="GABAARECEPTR"/>
</dbReference>
<evidence type="ECO:0000256" key="9">
    <source>
        <dbReference type="ARBA" id="ARBA00023136"/>
    </source>
</evidence>
<dbReference type="Pfam" id="PF02931">
    <property type="entry name" value="Neur_chan_LBD"/>
    <property type="match status" value="1"/>
</dbReference>
<dbReference type="SUPFAM" id="SSF63712">
    <property type="entry name" value="Nicotinic receptor ligand binding domain-like"/>
    <property type="match status" value="1"/>
</dbReference>
<dbReference type="InterPro" id="IPR006202">
    <property type="entry name" value="Neur_chan_lig-bd"/>
</dbReference>
<evidence type="ECO:0000256" key="5">
    <source>
        <dbReference type="ARBA" id="ARBA00022692"/>
    </source>
</evidence>
<organism evidence="14 15">
    <name type="scientific">Mesorhabditis spiculigera</name>
    <dbReference type="NCBI Taxonomy" id="96644"/>
    <lineage>
        <taxon>Eukaryota</taxon>
        <taxon>Metazoa</taxon>
        <taxon>Ecdysozoa</taxon>
        <taxon>Nematoda</taxon>
        <taxon>Chromadorea</taxon>
        <taxon>Rhabditida</taxon>
        <taxon>Rhabditina</taxon>
        <taxon>Rhabditomorpha</taxon>
        <taxon>Rhabditoidea</taxon>
        <taxon>Rhabditidae</taxon>
        <taxon>Mesorhabditinae</taxon>
        <taxon>Mesorhabditis</taxon>
    </lineage>
</organism>
<feature type="domain" description="Neurotransmitter-gated ion-channel ligand-binding" evidence="12">
    <location>
        <begin position="32"/>
        <end position="231"/>
    </location>
</feature>
<evidence type="ECO:0000256" key="3">
    <source>
        <dbReference type="ARBA" id="ARBA00022448"/>
    </source>
</evidence>
<dbReference type="InterPro" id="IPR036734">
    <property type="entry name" value="Neur_chan_lig-bd_sf"/>
</dbReference>
<keyword evidence="6" id="KW-0732">Signal</keyword>
<evidence type="ECO:0000313" key="14">
    <source>
        <dbReference type="EMBL" id="CAJ0581075.1"/>
    </source>
</evidence>
<reference evidence="14" key="1">
    <citation type="submission" date="2023-06" db="EMBL/GenBank/DDBJ databases">
        <authorList>
            <person name="Delattre M."/>
        </authorList>
    </citation>
    <scope>NUCLEOTIDE SEQUENCE</scope>
    <source>
        <strain evidence="14">AF72</strain>
    </source>
</reference>
<evidence type="ECO:0000256" key="2">
    <source>
        <dbReference type="ARBA" id="ARBA00004236"/>
    </source>
</evidence>
<keyword evidence="4" id="KW-1003">Cell membrane</keyword>
<evidence type="ECO:0000313" key="15">
    <source>
        <dbReference type="Proteomes" id="UP001177023"/>
    </source>
</evidence>
<dbReference type="SUPFAM" id="SSF90112">
    <property type="entry name" value="Neurotransmitter-gated ion-channel transmembrane pore"/>
    <property type="match status" value="1"/>
</dbReference>
<evidence type="ECO:0000256" key="8">
    <source>
        <dbReference type="ARBA" id="ARBA00023065"/>
    </source>
</evidence>
<dbReference type="AlphaFoldDB" id="A0AA36GD73"/>
<comment type="subcellular location">
    <subcellularLocation>
        <location evidence="2">Cell membrane</location>
    </subcellularLocation>
    <subcellularLocation>
        <location evidence="1">Membrane</location>
        <topology evidence="1">Multi-pass membrane protein</topology>
    </subcellularLocation>
</comment>
<dbReference type="GO" id="GO:0004888">
    <property type="term" value="F:transmembrane signaling receptor activity"/>
    <property type="evidence" value="ECO:0007669"/>
    <property type="project" value="InterPro"/>
</dbReference>
<sequence length="489" mass="56944">MRIESYKSHGKKTSNYSRRQIDSSPAANVSFLLNSILKNYDKEFRPGFDRNQPTDVYIDIFVRTMGPISELTDTYSFDCYFRQTWRDERLQFEFGHGQTGRTLSLAMSMLDKIWKPDTYFWNGAGSYIHMLTSPNRLVRLSEDGTVLYSSPRYPLDTQACKLVVGSFAYTANELTFRWKTTSDHQGVKVDMAAVAQLPQFLVSGYEVINTTNQTRDALYSSLEVRFFLARHVGYFIMNFYVPCTLIVLLCWVAFWINREATNDRLGLGITSVLTMTFISIDSKSDAPKVDVPTALDVYIWICYAFLFGCVVVFTIVHYHTKYRTGDPEIQELEREKMRQLIRSIPTKAVLSSRYYNRPHQERPMERMPLSMHNGYVKRTLADMSRRDGGRHSLYNKKATSFRMAKRMLTPQQSNSHTNEPVNMEAFHQENVGWRFYYWLLNHNKNDPFGIKQNSMSTVDRFARAVLPLAFGIVVLIYYLIYMKSTFEFD</sequence>
<evidence type="ECO:0000256" key="1">
    <source>
        <dbReference type="ARBA" id="ARBA00004141"/>
    </source>
</evidence>
<evidence type="ECO:0000256" key="11">
    <source>
        <dbReference type="SAM" id="Phobius"/>
    </source>
</evidence>
<feature type="transmembrane region" description="Helical" evidence="11">
    <location>
        <begin position="297"/>
        <end position="316"/>
    </location>
</feature>
<evidence type="ECO:0000256" key="10">
    <source>
        <dbReference type="ARBA" id="ARBA00023303"/>
    </source>
</evidence>
<feature type="domain" description="Neurotransmitter-gated ion-channel transmembrane" evidence="13">
    <location>
        <begin position="240"/>
        <end position="477"/>
    </location>
</feature>
<gene>
    <name evidence="14" type="ORF">MSPICULIGERA_LOCUS19244</name>
</gene>
<keyword evidence="5 11" id="KW-0812">Transmembrane</keyword>
<dbReference type="EMBL" id="CATQJA010002662">
    <property type="protein sequence ID" value="CAJ0581075.1"/>
    <property type="molecule type" value="Genomic_DNA"/>
</dbReference>
<dbReference type="PANTHER" id="PTHR18945">
    <property type="entry name" value="NEUROTRANSMITTER GATED ION CHANNEL"/>
    <property type="match status" value="1"/>
</dbReference>
<comment type="caution">
    <text evidence="14">The sequence shown here is derived from an EMBL/GenBank/DDBJ whole genome shotgun (WGS) entry which is preliminary data.</text>
</comment>
<evidence type="ECO:0000259" key="12">
    <source>
        <dbReference type="Pfam" id="PF02931"/>
    </source>
</evidence>
<name>A0AA36GD73_9BILA</name>
<feature type="transmembrane region" description="Helical" evidence="11">
    <location>
        <begin position="461"/>
        <end position="480"/>
    </location>
</feature>
<evidence type="ECO:0000256" key="6">
    <source>
        <dbReference type="ARBA" id="ARBA00022729"/>
    </source>
</evidence>
<keyword evidence="7 11" id="KW-1133">Transmembrane helix</keyword>
<accession>A0AA36GD73</accession>
<dbReference type="Pfam" id="PF02932">
    <property type="entry name" value="Neur_chan_memb"/>
    <property type="match status" value="1"/>
</dbReference>
<dbReference type="InterPro" id="IPR006201">
    <property type="entry name" value="Neur_channel"/>
</dbReference>
<proteinExistence type="predicted"/>
<keyword evidence="15" id="KW-1185">Reference proteome</keyword>
<dbReference type="InterPro" id="IPR036719">
    <property type="entry name" value="Neuro-gated_channel_TM_sf"/>
</dbReference>
<dbReference type="CDD" id="cd19049">
    <property type="entry name" value="LGIC_TM_anion"/>
    <property type="match status" value="1"/>
</dbReference>
<keyword evidence="9 11" id="KW-0472">Membrane</keyword>
<protein>
    <submittedName>
        <fullName evidence="14">Uncharacterized protein</fullName>
    </submittedName>
</protein>
<evidence type="ECO:0000259" key="13">
    <source>
        <dbReference type="Pfam" id="PF02932"/>
    </source>
</evidence>